<keyword evidence="1" id="KW-1133">Transmembrane helix</keyword>
<dbReference type="InterPro" id="IPR021877">
    <property type="entry name" value="DUF3487"/>
</dbReference>
<dbReference type="AlphaFoldDB" id="A0A1B8NY16"/>
<keyword evidence="1" id="KW-0472">Membrane</keyword>
<feature type="transmembrane region" description="Helical" evidence="1">
    <location>
        <begin position="26"/>
        <end position="48"/>
    </location>
</feature>
<evidence type="ECO:0000313" key="2">
    <source>
        <dbReference type="EMBL" id="OBX34906.1"/>
    </source>
</evidence>
<dbReference type="PATRIC" id="fig|2746.7.peg.4084"/>
<sequence length="104" mass="11135">MATIEFIPRRLNETPVVFKGMTGREVAMVAFGGFVAFLPPGIVLAWWIGMVAMVPTVAFAGMGLSLLVGGSIMRRLRRGRPPPFSTVACNTAWLPWAGTVAANT</sequence>
<keyword evidence="1" id="KW-0812">Transmembrane</keyword>
<evidence type="ECO:0000256" key="1">
    <source>
        <dbReference type="SAM" id="Phobius"/>
    </source>
</evidence>
<organism evidence="2 3">
    <name type="scientific">Halomonas elongata</name>
    <dbReference type="NCBI Taxonomy" id="2746"/>
    <lineage>
        <taxon>Bacteria</taxon>
        <taxon>Pseudomonadati</taxon>
        <taxon>Pseudomonadota</taxon>
        <taxon>Gammaproteobacteria</taxon>
        <taxon>Oceanospirillales</taxon>
        <taxon>Halomonadaceae</taxon>
        <taxon>Halomonas</taxon>
    </lineage>
</organism>
<evidence type="ECO:0008006" key="4">
    <source>
        <dbReference type="Google" id="ProtNLM"/>
    </source>
</evidence>
<proteinExistence type="predicted"/>
<dbReference type="EMBL" id="MAJD01000002">
    <property type="protein sequence ID" value="OBX34906.1"/>
    <property type="molecule type" value="Genomic_DNA"/>
</dbReference>
<dbReference type="Proteomes" id="UP000092504">
    <property type="component" value="Unassembled WGS sequence"/>
</dbReference>
<reference evidence="2 3" key="1">
    <citation type="submission" date="2016-06" db="EMBL/GenBank/DDBJ databases">
        <title>Genome sequence of halotolerant plant growth promoting strain of Halomonas elongata HEK1 isolated from salterns of Rann of Kutch, Gujarat, India.</title>
        <authorList>
            <person name="Gaba S."/>
            <person name="Singh R.N."/>
            <person name="Abrol S."/>
            <person name="Kaushik R."/>
            <person name="Saxena A.K."/>
        </authorList>
    </citation>
    <scope>NUCLEOTIDE SEQUENCE [LARGE SCALE GENOMIC DNA]</scope>
    <source>
        <strain evidence="2 3">HEK1</strain>
    </source>
</reference>
<gene>
    <name evidence="2" type="ORF">A8U91_03969</name>
</gene>
<accession>A0A1B8NY16</accession>
<protein>
    <recommendedName>
        <fullName evidence="4">TIGR03750 family conjugal transfer protein</fullName>
    </recommendedName>
</protein>
<feature type="transmembrane region" description="Helical" evidence="1">
    <location>
        <begin position="54"/>
        <end position="73"/>
    </location>
</feature>
<evidence type="ECO:0000313" key="3">
    <source>
        <dbReference type="Proteomes" id="UP000092504"/>
    </source>
</evidence>
<comment type="caution">
    <text evidence="2">The sequence shown here is derived from an EMBL/GenBank/DDBJ whole genome shotgun (WGS) entry which is preliminary data.</text>
</comment>
<dbReference type="Pfam" id="PF11990">
    <property type="entry name" value="DUF3487"/>
    <property type="match status" value="1"/>
</dbReference>
<name>A0A1B8NY16_HALEL</name>
<dbReference type="NCBIfam" id="TIGR03750">
    <property type="entry name" value="conj_TIGR03750"/>
    <property type="match status" value="1"/>
</dbReference>